<keyword evidence="2" id="KW-1185">Reference proteome</keyword>
<proteinExistence type="predicted"/>
<sequence length="170" mass="18782">MNITPGVYPDFSETTLEALTLAMGRRLLQRQKNLTINVTGKDIMDLTLNEEDSVVNLDIDELEAYIEDGAIKIVDPFFGSFQPGIGSYPFDQANLASALLHLVVHQHIAEFSPALNPEPAKKHCDFSIRPNVRGDGQYPLICTISLTDYPVIVDYTNGMTSAAKPYLLNP</sequence>
<dbReference type="AlphaFoldDB" id="A0A9P1KMA3"/>
<evidence type="ECO:0000313" key="2">
    <source>
        <dbReference type="Proteomes" id="UP000032946"/>
    </source>
</evidence>
<evidence type="ECO:0000313" key="1">
    <source>
        <dbReference type="EMBL" id="CDM98633.1"/>
    </source>
</evidence>
<dbReference type="Proteomes" id="UP000032946">
    <property type="component" value="Chromosome"/>
</dbReference>
<organism evidence="1 2">
    <name type="scientific">Limnospira indica PCC 8005</name>
    <dbReference type="NCBI Taxonomy" id="376219"/>
    <lineage>
        <taxon>Bacteria</taxon>
        <taxon>Bacillati</taxon>
        <taxon>Cyanobacteriota</taxon>
        <taxon>Cyanophyceae</taxon>
        <taxon>Oscillatoriophycideae</taxon>
        <taxon>Oscillatoriales</taxon>
        <taxon>Sirenicapillariaceae</taxon>
        <taxon>Limnospira</taxon>
    </lineage>
</organism>
<accession>A0A9P1KMA3</accession>
<gene>
    <name evidence="1" type="ORF">ARTHRO_61234</name>
</gene>
<name>A0A9P1KMA3_9CYAN</name>
<protein>
    <submittedName>
        <fullName evidence="1">Uncharacterized protein</fullName>
    </submittedName>
</protein>
<reference evidence="1 2" key="1">
    <citation type="submission" date="2014-02" db="EMBL/GenBank/DDBJ databases">
        <authorList>
            <person name="Genoscope - CEA"/>
        </authorList>
    </citation>
    <scope>NUCLEOTIDE SEQUENCE [LARGE SCALE GENOMIC DNA]</scope>
    <source>
        <strain evidence="1 2">PCC 8005</strain>
    </source>
</reference>
<dbReference type="RefSeq" id="WP_048895336.1">
    <property type="nucleotide sequence ID" value="NZ_FO818640.1"/>
</dbReference>
<dbReference type="EMBL" id="FO818640">
    <property type="protein sequence ID" value="CDM98633.1"/>
    <property type="molecule type" value="Genomic_DNA"/>
</dbReference>